<evidence type="ECO:0000313" key="11">
    <source>
        <dbReference type="Proteomes" id="UP000054804"/>
    </source>
</evidence>
<keyword evidence="2" id="KW-0134">Cell wall</keyword>
<dbReference type="AlphaFoldDB" id="A0A0W7WTQ4"/>
<feature type="domain" description="Chaplin" evidence="9">
    <location>
        <begin position="36"/>
        <end position="76"/>
    </location>
</feature>
<dbReference type="Pfam" id="PF03777">
    <property type="entry name" value="ChpA-C"/>
    <property type="match status" value="1"/>
</dbReference>
<gene>
    <name evidence="10" type="ORF">AT728_01695</name>
</gene>
<feature type="chain" id="PRO_5006936683" evidence="8">
    <location>
        <begin position="26"/>
        <end position="77"/>
    </location>
</feature>
<sequence length="77" mass="7256">MIKKVVAAAVATGGLLLAGAGIASADAGAQGAAVGSPGVVSGNTVQVPVHVPVNACGNTISVIGVLNPAFGNYCVNK</sequence>
<keyword evidence="11" id="KW-1185">Reference proteome</keyword>
<keyword evidence="3" id="KW-0964">Secreted</keyword>
<dbReference type="STRING" id="1765722.AT728_01695"/>
<dbReference type="GO" id="GO:0007155">
    <property type="term" value="P:cell adhesion"/>
    <property type="evidence" value="ECO:0007669"/>
    <property type="project" value="UniProtKB-KW"/>
</dbReference>
<protein>
    <submittedName>
        <fullName evidence="10">Chaplin</fullName>
    </submittedName>
</protein>
<evidence type="ECO:0000256" key="4">
    <source>
        <dbReference type="ARBA" id="ARBA00022729"/>
    </source>
</evidence>
<evidence type="ECO:0000256" key="8">
    <source>
        <dbReference type="SAM" id="SignalP"/>
    </source>
</evidence>
<evidence type="ECO:0000256" key="1">
    <source>
        <dbReference type="ARBA" id="ARBA00004191"/>
    </source>
</evidence>
<name>A0A0W7WTQ4_9ACTN</name>
<proteinExistence type="predicted"/>
<dbReference type="PROSITE" id="PS51884">
    <property type="entry name" value="CHAPLIN"/>
    <property type="match status" value="1"/>
</dbReference>
<evidence type="ECO:0000256" key="7">
    <source>
        <dbReference type="PROSITE-ProRule" id="PRU01232"/>
    </source>
</evidence>
<dbReference type="InterPro" id="IPR005528">
    <property type="entry name" value="ChpA-H"/>
</dbReference>
<evidence type="ECO:0000256" key="3">
    <source>
        <dbReference type="ARBA" id="ARBA00022525"/>
    </source>
</evidence>
<reference evidence="10 11" key="1">
    <citation type="submission" date="2015-12" db="EMBL/GenBank/DDBJ databases">
        <title>Draft genome sequence of Streptomyces silvensis ATCC 53525, a producer of novel hormone antagonists.</title>
        <authorList>
            <person name="Johnston C.W."/>
            <person name="Li Y."/>
            <person name="Magarvey N.A."/>
        </authorList>
    </citation>
    <scope>NUCLEOTIDE SEQUENCE [LARGE SCALE GENOMIC DNA]</scope>
    <source>
        <strain evidence="10 11">ATCC 53525</strain>
    </source>
</reference>
<evidence type="ECO:0000256" key="2">
    <source>
        <dbReference type="ARBA" id="ARBA00022512"/>
    </source>
</evidence>
<keyword evidence="6 7" id="KW-0034">Amyloid</keyword>
<feature type="signal peptide" evidence="8">
    <location>
        <begin position="1"/>
        <end position="25"/>
    </location>
</feature>
<dbReference type="RefSeq" id="WP_058851731.1">
    <property type="nucleotide sequence ID" value="NZ_LOCL01000062.1"/>
</dbReference>
<keyword evidence="4 8" id="KW-0732">Signal</keyword>
<keyword evidence="5" id="KW-0130">Cell adhesion</keyword>
<comment type="caution">
    <text evidence="10">The sequence shown here is derived from an EMBL/GenBank/DDBJ whole genome shotgun (WGS) entry which is preliminary data.</text>
</comment>
<dbReference type="OrthoDB" id="3544424at2"/>
<dbReference type="EMBL" id="LOCL01000062">
    <property type="protein sequence ID" value="KUF13978.1"/>
    <property type="molecule type" value="Genomic_DNA"/>
</dbReference>
<evidence type="ECO:0000256" key="5">
    <source>
        <dbReference type="ARBA" id="ARBA00022889"/>
    </source>
</evidence>
<evidence type="ECO:0000259" key="9">
    <source>
        <dbReference type="PROSITE" id="PS51884"/>
    </source>
</evidence>
<dbReference type="Proteomes" id="UP000054804">
    <property type="component" value="Unassembled WGS sequence"/>
</dbReference>
<evidence type="ECO:0000256" key="6">
    <source>
        <dbReference type="ARBA" id="ARBA00023087"/>
    </source>
</evidence>
<accession>A0A0W7WTQ4</accession>
<comment type="subcellular location">
    <subcellularLocation>
        <location evidence="1">Secreted</location>
        <location evidence="1">Cell wall</location>
    </subcellularLocation>
</comment>
<evidence type="ECO:0000313" key="10">
    <source>
        <dbReference type="EMBL" id="KUF13978.1"/>
    </source>
</evidence>
<organism evidence="10 11">
    <name type="scientific">Streptomyces silvensis</name>
    <dbReference type="NCBI Taxonomy" id="1765722"/>
    <lineage>
        <taxon>Bacteria</taxon>
        <taxon>Bacillati</taxon>
        <taxon>Actinomycetota</taxon>
        <taxon>Actinomycetes</taxon>
        <taxon>Kitasatosporales</taxon>
        <taxon>Streptomycetaceae</taxon>
        <taxon>Streptomyces</taxon>
    </lineage>
</organism>